<dbReference type="InParanoid" id="A0A165D5U7"/>
<feature type="compositionally biased region" description="Pro residues" evidence="2">
    <location>
        <begin position="337"/>
        <end position="347"/>
    </location>
</feature>
<dbReference type="PROSITE" id="PS50114">
    <property type="entry name" value="GATA_ZN_FINGER_2"/>
    <property type="match status" value="1"/>
</dbReference>
<feature type="region of interest" description="Disordered" evidence="2">
    <location>
        <begin position="470"/>
        <end position="552"/>
    </location>
</feature>
<proteinExistence type="predicted"/>
<dbReference type="GO" id="GO:0043565">
    <property type="term" value="F:sequence-specific DNA binding"/>
    <property type="evidence" value="ECO:0007669"/>
    <property type="project" value="InterPro"/>
</dbReference>
<keyword evidence="1" id="KW-0863">Zinc-finger</keyword>
<dbReference type="CDD" id="cd00202">
    <property type="entry name" value="ZnF_GATA"/>
    <property type="match status" value="1"/>
</dbReference>
<dbReference type="SUPFAM" id="SSF57716">
    <property type="entry name" value="Glucocorticoid receptor-like (DNA-binding domain)"/>
    <property type="match status" value="1"/>
</dbReference>
<feature type="domain" description="GATA-type" evidence="3">
    <location>
        <begin position="432"/>
        <end position="481"/>
    </location>
</feature>
<dbReference type="InterPro" id="IPR013088">
    <property type="entry name" value="Znf_NHR/GATA"/>
</dbReference>
<feature type="region of interest" description="Disordered" evidence="2">
    <location>
        <begin position="688"/>
        <end position="731"/>
    </location>
</feature>
<dbReference type="EMBL" id="KV424077">
    <property type="protein sequence ID" value="KZT52137.1"/>
    <property type="molecule type" value="Genomic_DNA"/>
</dbReference>
<evidence type="ECO:0000313" key="4">
    <source>
        <dbReference type="EMBL" id="KZT52137.1"/>
    </source>
</evidence>
<feature type="region of interest" description="Disordered" evidence="2">
    <location>
        <begin position="847"/>
        <end position="867"/>
    </location>
</feature>
<feature type="region of interest" description="Disordered" evidence="2">
    <location>
        <begin position="1"/>
        <end position="40"/>
    </location>
</feature>
<evidence type="ECO:0000313" key="5">
    <source>
        <dbReference type="Proteomes" id="UP000076842"/>
    </source>
</evidence>
<feature type="compositionally biased region" description="Polar residues" evidence="2">
    <location>
        <begin position="688"/>
        <end position="698"/>
    </location>
</feature>
<feature type="compositionally biased region" description="Basic residues" evidence="2">
    <location>
        <begin position="475"/>
        <end position="484"/>
    </location>
</feature>
<keyword evidence="1" id="KW-0479">Metal-binding</keyword>
<feature type="region of interest" description="Disordered" evidence="2">
    <location>
        <begin position="336"/>
        <end position="360"/>
    </location>
</feature>
<reference evidence="4 5" key="1">
    <citation type="journal article" date="2016" name="Mol. Biol. Evol.">
        <title>Comparative Genomics of Early-Diverging Mushroom-Forming Fungi Provides Insights into the Origins of Lignocellulose Decay Capabilities.</title>
        <authorList>
            <person name="Nagy L.G."/>
            <person name="Riley R."/>
            <person name="Tritt A."/>
            <person name="Adam C."/>
            <person name="Daum C."/>
            <person name="Floudas D."/>
            <person name="Sun H."/>
            <person name="Yadav J.S."/>
            <person name="Pangilinan J."/>
            <person name="Larsson K.H."/>
            <person name="Matsuura K."/>
            <person name="Barry K."/>
            <person name="Labutti K."/>
            <person name="Kuo R."/>
            <person name="Ohm R.A."/>
            <person name="Bhattacharya S.S."/>
            <person name="Shirouzu T."/>
            <person name="Yoshinaga Y."/>
            <person name="Martin F.M."/>
            <person name="Grigoriev I.V."/>
            <person name="Hibbett D.S."/>
        </authorList>
    </citation>
    <scope>NUCLEOTIDE SEQUENCE [LARGE SCALE GENOMIC DNA]</scope>
    <source>
        <strain evidence="4 5">HHB12733</strain>
    </source>
</reference>
<dbReference type="GO" id="GO:0006355">
    <property type="term" value="P:regulation of DNA-templated transcription"/>
    <property type="evidence" value="ECO:0007669"/>
    <property type="project" value="InterPro"/>
</dbReference>
<feature type="compositionally biased region" description="Low complexity" evidence="2">
    <location>
        <begin position="28"/>
        <end position="40"/>
    </location>
</feature>
<dbReference type="InterPro" id="IPR000679">
    <property type="entry name" value="Znf_GATA"/>
</dbReference>
<dbReference type="GO" id="GO:0008270">
    <property type="term" value="F:zinc ion binding"/>
    <property type="evidence" value="ECO:0007669"/>
    <property type="project" value="UniProtKB-KW"/>
</dbReference>
<keyword evidence="5" id="KW-1185">Reference proteome</keyword>
<organism evidence="4 5">
    <name type="scientific">Calocera cornea HHB12733</name>
    <dbReference type="NCBI Taxonomy" id="1353952"/>
    <lineage>
        <taxon>Eukaryota</taxon>
        <taxon>Fungi</taxon>
        <taxon>Dikarya</taxon>
        <taxon>Basidiomycota</taxon>
        <taxon>Agaricomycotina</taxon>
        <taxon>Dacrymycetes</taxon>
        <taxon>Dacrymycetales</taxon>
        <taxon>Dacrymycetaceae</taxon>
        <taxon>Calocera</taxon>
    </lineage>
</organism>
<keyword evidence="1" id="KW-0862">Zinc</keyword>
<evidence type="ECO:0000256" key="2">
    <source>
        <dbReference type="SAM" id="MobiDB-lite"/>
    </source>
</evidence>
<protein>
    <recommendedName>
        <fullName evidence="3">GATA-type domain-containing protein</fullName>
    </recommendedName>
</protein>
<evidence type="ECO:0000256" key="1">
    <source>
        <dbReference type="PROSITE-ProRule" id="PRU00094"/>
    </source>
</evidence>
<evidence type="ECO:0000259" key="3">
    <source>
        <dbReference type="PROSITE" id="PS50114"/>
    </source>
</evidence>
<sequence length="867" mass="94267">MQPGAGASVPRPPPPHPHHPQRHPPAPLSHALPAPAPARARPTRMNWNADVGARVARGTLLTARTLEPWRPHVHCAATPVACVVWSSTTAPRPPTTSPITYTLPAPPCPPQSAAGSSDLTTWSTLTVLPILRHIPAPTSPHQPDHPGNPNIPADAHGRPYLPQLFFPLHDHARGGAPGFGRLRTVPAWEAGEAWVHYPAWAEVTVRAHWDPLADCTATPVRLAFGESDRLLGYLRVWAGLPPHASEAELADKLLDIGEHARRARGNARLVLQSESPMPRDLLHGANLAQALQLDRELPSQLPLPLQHPPDSEPGFAVEREREPIPVQPLVNINTQPPITPPPAPATPITPSNADELATPARAARKRSTMIDLDDEPEDGITALVSPPHTAPPAQQPFSPVSIQLGPAAEVPDPQEAPDAPEAPEDQALAPVCVHCEVTSTPLWRTRKSTGEQLCNACAQYEVTHDGQYRPEHLLKKGSRKRNRWSSKSATRTPELRRSASASTSAPPSTSASASAATPSGRGRGGKRASLNRASASASGLPRKRSRTEKEEDALVQVKLEAAELGAGAEAEAEEMRVQRALEYRWKTWEWKGVDALGYAPAGFVDVHEAEESPERKRRKASFHVSRHKQFVIPKGAFGFLGAPYSPLSKLPTWLELIFSKADVSPLDTAYRIWPQEDEQTVRRTVDLLTSSSHTTRMHSQGRPLPVDASEEQPDGPGPPGSPSSTISTLPLTPLTQHSDEEFVFINEPPSPCLSSILNGSQASQRAAAMLSPAPSRASPLRQPLVAVAISFDLSQASWVPDRYTDNSPRRWKNNACWTQREPPGMWRERGEMDAWVREVRAAEPEDLSATADKAFGGTSRRRRKSMV</sequence>
<dbReference type="PROSITE" id="PS00344">
    <property type="entry name" value="GATA_ZN_FINGER_1"/>
    <property type="match status" value="1"/>
</dbReference>
<dbReference type="Pfam" id="PF00320">
    <property type="entry name" value="GATA"/>
    <property type="match status" value="1"/>
</dbReference>
<feature type="compositionally biased region" description="Low complexity" evidence="2">
    <location>
        <begin position="722"/>
        <end position="731"/>
    </location>
</feature>
<dbReference type="Gene3D" id="3.30.50.10">
    <property type="entry name" value="Erythroid Transcription Factor GATA-1, subunit A"/>
    <property type="match status" value="1"/>
</dbReference>
<feature type="compositionally biased region" description="Low complexity" evidence="2">
    <location>
        <begin position="527"/>
        <end position="538"/>
    </location>
</feature>
<name>A0A165D5U7_9BASI</name>
<accession>A0A165D5U7</accession>
<feature type="region of interest" description="Disordered" evidence="2">
    <location>
        <begin position="376"/>
        <end position="422"/>
    </location>
</feature>
<feature type="compositionally biased region" description="Low complexity" evidence="2">
    <location>
        <begin position="406"/>
        <end position="422"/>
    </location>
</feature>
<dbReference type="Proteomes" id="UP000076842">
    <property type="component" value="Unassembled WGS sequence"/>
</dbReference>
<dbReference type="OrthoDB" id="10532085at2759"/>
<dbReference type="STRING" id="1353952.A0A165D5U7"/>
<dbReference type="SMART" id="SM00401">
    <property type="entry name" value="ZnF_GATA"/>
    <property type="match status" value="1"/>
</dbReference>
<feature type="compositionally biased region" description="Low complexity" evidence="2">
    <location>
        <begin position="498"/>
        <end position="519"/>
    </location>
</feature>
<gene>
    <name evidence="4" type="ORF">CALCODRAFT_520913</name>
</gene>
<dbReference type="AlphaFoldDB" id="A0A165D5U7"/>